<dbReference type="SMART" id="SM00267">
    <property type="entry name" value="GGDEF"/>
    <property type="match status" value="1"/>
</dbReference>
<dbReference type="Pfam" id="PF00990">
    <property type="entry name" value="GGDEF"/>
    <property type="match status" value="1"/>
</dbReference>
<dbReference type="InterPro" id="IPR003607">
    <property type="entry name" value="HD/PDEase_dom"/>
</dbReference>
<dbReference type="InterPro" id="IPR043128">
    <property type="entry name" value="Rev_trsase/Diguanyl_cyclase"/>
</dbReference>
<dbReference type="CDD" id="cd00077">
    <property type="entry name" value="HDc"/>
    <property type="match status" value="1"/>
</dbReference>
<dbReference type="PROSITE" id="PS50887">
    <property type="entry name" value="GGDEF"/>
    <property type="match status" value="1"/>
</dbReference>
<organism evidence="4 5">
    <name type="scientific">Paeniclostridium hominis</name>
    <dbReference type="NCBI Taxonomy" id="2764329"/>
    <lineage>
        <taxon>Bacteria</taxon>
        <taxon>Bacillati</taxon>
        <taxon>Bacillota</taxon>
        <taxon>Clostridia</taxon>
        <taxon>Peptostreptococcales</taxon>
        <taxon>Peptostreptococcaceae</taxon>
        <taxon>Paeniclostridium</taxon>
    </lineage>
</organism>
<evidence type="ECO:0000259" key="2">
    <source>
        <dbReference type="PROSITE" id="PS50887"/>
    </source>
</evidence>
<dbReference type="CDD" id="cd01949">
    <property type="entry name" value="GGDEF"/>
    <property type="match status" value="1"/>
</dbReference>
<protein>
    <submittedName>
        <fullName evidence="4">Diguanylate cyclase</fullName>
    </submittedName>
</protein>
<dbReference type="SMART" id="SM00471">
    <property type="entry name" value="HDc"/>
    <property type="match status" value="1"/>
</dbReference>
<keyword evidence="5" id="KW-1185">Reference proteome</keyword>
<feature type="domain" description="PAC" evidence="1">
    <location>
        <begin position="182"/>
        <end position="234"/>
    </location>
</feature>
<sequence>MKNWDMDQVLNNIPFPIWIKDLGKNTKYTNYEFNKLYKINFKNKKENCKIICNKCSSQKLCYDTIDRVIENKDLCWFEISIGNKITKCYMKPFFDENEEVLGIIGILIDITNIKHKQKYYEERENVLRTIINTIPGFIFYKGNGFNDKGNNKSDIESMIVKNDFEGSILSEDEEIIKNKKIKVYERRITDSHGNLKIEEITKTSVTNEDGQVLGILGLASDITEKVELKEKLRKSIYIDNLTGVYNRAYFEKKKEELNNSKYMPIGIIVGDVNGLKIVNDTFGYLEGDKFLAEIAKMLKSIVSKNDFIFRWGGDEFVILIPNCDESKCEKIINNITNECKKNQFNLIEMSISLGASIKNALNDDIYENLKEAEEKLHRQKFLKEKSIRSSIIFSLCQSLHEKNVETQAHTQRLVKYSMEIGKYLEFTTAQLDELELVTKLHDIGKIGISETVLLKKGKLSEEEFEEIKTHTEKGYRILQASNELSNVARGVLTHHERYDGGGYPLGLKGEEIPIMARIVNVVDSYDAMITDRGYNKVKTKEEAIEEIEKCRGKQFDPNIADIFINILKKGN</sequence>
<dbReference type="Gene3D" id="3.30.70.270">
    <property type="match status" value="1"/>
</dbReference>
<dbReference type="InterPro" id="IPR029787">
    <property type="entry name" value="Nucleotide_cyclase"/>
</dbReference>
<dbReference type="RefSeq" id="WP_187006611.1">
    <property type="nucleotide sequence ID" value="NZ_JACRWD010000005.1"/>
</dbReference>
<dbReference type="InterPro" id="IPR035965">
    <property type="entry name" value="PAS-like_dom_sf"/>
</dbReference>
<evidence type="ECO:0000313" key="5">
    <source>
        <dbReference type="Proteomes" id="UP000611796"/>
    </source>
</evidence>
<dbReference type="Proteomes" id="UP000611796">
    <property type="component" value="Unassembled WGS sequence"/>
</dbReference>
<accession>A0ABR7K6C7</accession>
<dbReference type="InterPro" id="IPR000014">
    <property type="entry name" value="PAS"/>
</dbReference>
<dbReference type="NCBIfam" id="TIGR00254">
    <property type="entry name" value="GGDEF"/>
    <property type="match status" value="1"/>
</dbReference>
<dbReference type="Gene3D" id="1.10.3210.10">
    <property type="entry name" value="Hypothetical protein af1432"/>
    <property type="match status" value="1"/>
</dbReference>
<dbReference type="Gene3D" id="3.30.450.20">
    <property type="entry name" value="PAS domain"/>
    <property type="match status" value="2"/>
</dbReference>
<comment type="caution">
    <text evidence="4">The sequence shown here is derived from an EMBL/GenBank/DDBJ whole genome shotgun (WGS) entry which is preliminary data.</text>
</comment>
<name>A0ABR7K6C7_9FIRM</name>
<dbReference type="InterPro" id="IPR052020">
    <property type="entry name" value="Cyclic_di-GMP/3'3'-cGAMP_PDE"/>
</dbReference>
<proteinExistence type="predicted"/>
<dbReference type="SUPFAM" id="SSF55073">
    <property type="entry name" value="Nucleotide cyclase"/>
    <property type="match status" value="1"/>
</dbReference>
<dbReference type="EMBL" id="JACRWD010000005">
    <property type="protein sequence ID" value="MBC6004490.1"/>
    <property type="molecule type" value="Genomic_DNA"/>
</dbReference>
<dbReference type="PANTHER" id="PTHR45228:SF1">
    <property type="entry name" value="CYCLIC DI-GMP PHOSPHODIESTERASE TM_0186"/>
    <property type="match status" value="1"/>
</dbReference>
<dbReference type="SUPFAM" id="SSF109604">
    <property type="entry name" value="HD-domain/PDEase-like"/>
    <property type="match status" value="1"/>
</dbReference>
<evidence type="ECO:0000259" key="3">
    <source>
        <dbReference type="PROSITE" id="PS51832"/>
    </source>
</evidence>
<dbReference type="InterPro" id="IPR000160">
    <property type="entry name" value="GGDEF_dom"/>
</dbReference>
<evidence type="ECO:0000259" key="1">
    <source>
        <dbReference type="PROSITE" id="PS50113"/>
    </source>
</evidence>
<reference evidence="4 5" key="1">
    <citation type="submission" date="2020-08" db="EMBL/GenBank/DDBJ databases">
        <authorList>
            <person name="Liu C."/>
            <person name="Sun Q."/>
        </authorList>
    </citation>
    <scope>NUCLEOTIDE SEQUENCE [LARGE SCALE GENOMIC DNA]</scope>
    <source>
        <strain evidence="4 5">NSJ-45</strain>
    </source>
</reference>
<dbReference type="SUPFAM" id="SSF55785">
    <property type="entry name" value="PYP-like sensor domain (PAS domain)"/>
    <property type="match status" value="2"/>
</dbReference>
<dbReference type="Pfam" id="PF13487">
    <property type="entry name" value="HD_5"/>
    <property type="match status" value="1"/>
</dbReference>
<dbReference type="PROSITE" id="PS51832">
    <property type="entry name" value="HD_GYP"/>
    <property type="match status" value="1"/>
</dbReference>
<feature type="domain" description="HD-GYP" evidence="3">
    <location>
        <begin position="384"/>
        <end position="571"/>
    </location>
</feature>
<dbReference type="PROSITE" id="PS50113">
    <property type="entry name" value="PAC"/>
    <property type="match status" value="1"/>
</dbReference>
<gene>
    <name evidence="4" type="ORF">H8891_11840</name>
</gene>
<dbReference type="InterPro" id="IPR000700">
    <property type="entry name" value="PAS-assoc_C"/>
</dbReference>
<dbReference type="NCBIfam" id="TIGR00229">
    <property type="entry name" value="sensory_box"/>
    <property type="match status" value="1"/>
</dbReference>
<feature type="domain" description="GGDEF" evidence="2">
    <location>
        <begin position="263"/>
        <end position="395"/>
    </location>
</feature>
<dbReference type="PANTHER" id="PTHR45228">
    <property type="entry name" value="CYCLIC DI-GMP PHOSPHODIESTERASE TM_0186-RELATED"/>
    <property type="match status" value="1"/>
</dbReference>
<evidence type="ECO:0000313" key="4">
    <source>
        <dbReference type="EMBL" id="MBC6004490.1"/>
    </source>
</evidence>
<dbReference type="InterPro" id="IPR037522">
    <property type="entry name" value="HD_GYP_dom"/>
</dbReference>